<keyword evidence="3" id="KW-1185">Reference proteome</keyword>
<reference evidence="2 3" key="1">
    <citation type="submission" date="2019-08" db="EMBL/GenBank/DDBJ databases">
        <title>In-depth cultivation of the pig gut microbiome towards novel bacterial diversity and tailored functional studies.</title>
        <authorList>
            <person name="Wylensek D."/>
            <person name="Hitch T.C.A."/>
            <person name="Clavel T."/>
        </authorList>
    </citation>
    <scope>NUCLEOTIDE SEQUENCE [LARGE SCALE GENOMIC DNA]</scope>
    <source>
        <strain evidence="2 3">Oil+RF-744-WCA-WT-11</strain>
    </source>
</reference>
<dbReference type="Pfam" id="PF00550">
    <property type="entry name" value="PP-binding"/>
    <property type="match status" value="1"/>
</dbReference>
<dbReference type="SUPFAM" id="SSF47336">
    <property type="entry name" value="ACP-like"/>
    <property type="match status" value="1"/>
</dbReference>
<dbReference type="AlphaFoldDB" id="A0A6L5X7Y5"/>
<proteinExistence type="predicted"/>
<comment type="caution">
    <text evidence="2">The sequence shown here is derived from an EMBL/GenBank/DDBJ whole genome shotgun (WGS) entry which is preliminary data.</text>
</comment>
<dbReference type="EMBL" id="VULZ01000012">
    <property type="protein sequence ID" value="MSS15533.1"/>
    <property type="molecule type" value="Genomic_DNA"/>
</dbReference>
<evidence type="ECO:0000313" key="2">
    <source>
        <dbReference type="EMBL" id="MSS15533.1"/>
    </source>
</evidence>
<name>A0A6L5X7Y5_9FIRM</name>
<dbReference type="InterPro" id="IPR009081">
    <property type="entry name" value="PP-bd_ACP"/>
</dbReference>
<dbReference type="Gene3D" id="1.10.1200.10">
    <property type="entry name" value="ACP-like"/>
    <property type="match status" value="1"/>
</dbReference>
<protein>
    <submittedName>
        <fullName evidence="2">Acyl carrier protein</fullName>
    </submittedName>
</protein>
<organism evidence="2 3">
    <name type="scientific">Porcincola intestinalis</name>
    <dbReference type="NCBI Taxonomy" id="2606632"/>
    <lineage>
        <taxon>Bacteria</taxon>
        <taxon>Bacillati</taxon>
        <taxon>Bacillota</taxon>
        <taxon>Clostridia</taxon>
        <taxon>Lachnospirales</taxon>
        <taxon>Lachnospiraceae</taxon>
        <taxon>Porcincola</taxon>
    </lineage>
</organism>
<feature type="domain" description="Carrier" evidence="1">
    <location>
        <begin position="1"/>
        <end position="74"/>
    </location>
</feature>
<dbReference type="Proteomes" id="UP000481852">
    <property type="component" value="Unassembled WGS sequence"/>
</dbReference>
<gene>
    <name evidence="2" type="ORF">FYJ35_10875</name>
</gene>
<dbReference type="RefSeq" id="WP_154526477.1">
    <property type="nucleotide sequence ID" value="NZ_JAQYJL010000010.1"/>
</dbReference>
<accession>A0A6L5X7Y5</accession>
<dbReference type="PROSITE" id="PS50075">
    <property type="entry name" value="CARRIER"/>
    <property type="match status" value="1"/>
</dbReference>
<dbReference type="InterPro" id="IPR036736">
    <property type="entry name" value="ACP-like_sf"/>
</dbReference>
<evidence type="ECO:0000259" key="1">
    <source>
        <dbReference type="PROSITE" id="PS50075"/>
    </source>
</evidence>
<sequence length="77" mass="8853">MKDRILNILKSMDDSVDYVSETKLIDDKVIDSLTLTALISELESEFNIEIDMDDIVPENFNSVDAMTELVERLQDEQ</sequence>
<evidence type="ECO:0000313" key="3">
    <source>
        <dbReference type="Proteomes" id="UP000481852"/>
    </source>
</evidence>